<comment type="caution">
    <text evidence="2">The sequence shown here is derived from an EMBL/GenBank/DDBJ whole genome shotgun (WGS) entry which is preliminary data.</text>
</comment>
<dbReference type="InterPro" id="IPR036388">
    <property type="entry name" value="WH-like_DNA-bd_sf"/>
</dbReference>
<dbReference type="RefSeq" id="WP_133264161.1">
    <property type="nucleotide sequence ID" value="NZ_JAGYGP010000006.1"/>
</dbReference>
<evidence type="ECO:0000259" key="1">
    <source>
        <dbReference type="PROSITE" id="PS50995"/>
    </source>
</evidence>
<dbReference type="PANTHER" id="PTHR33164">
    <property type="entry name" value="TRANSCRIPTIONAL REGULATOR, MARR FAMILY"/>
    <property type="match status" value="1"/>
</dbReference>
<name>A0A4R5NBG7_9LACO</name>
<dbReference type="InterPro" id="IPR039422">
    <property type="entry name" value="MarR/SlyA-like"/>
</dbReference>
<reference evidence="2 3" key="1">
    <citation type="journal article" date="2019" name="Appl. Microbiol. Biotechnol.">
        <title>Uncovering carbohydrate metabolism through a genotype-phenotype association study of 56 lactic acid bacteria genomes.</title>
        <authorList>
            <person name="Buron-Moles G."/>
            <person name="Chailyan A."/>
            <person name="Dolejs I."/>
            <person name="Forster J."/>
            <person name="Miks M.H."/>
        </authorList>
    </citation>
    <scope>NUCLEOTIDE SEQUENCE [LARGE SCALE GENOMIC DNA]</scope>
    <source>
        <strain evidence="2 3">ATCC 700006</strain>
    </source>
</reference>
<dbReference type="GO" id="GO:0006950">
    <property type="term" value="P:response to stress"/>
    <property type="evidence" value="ECO:0007669"/>
    <property type="project" value="TreeGrafter"/>
</dbReference>
<dbReference type="Pfam" id="PF13463">
    <property type="entry name" value="HTH_27"/>
    <property type="match status" value="1"/>
</dbReference>
<dbReference type="AlphaFoldDB" id="A0A4R5NBG7"/>
<evidence type="ECO:0000313" key="3">
    <source>
        <dbReference type="Proteomes" id="UP000295681"/>
    </source>
</evidence>
<sequence length="143" mass="16623">MTDKLQEILMDLQCELVAERNLVNPDQLTWVQYDILNTLRSGTAKPSLLSQQLGITRTKLSKSLVALREMNYVEQSPNISDRREMDTKLTDNGRQFLASVSKKHTELLARAQQVWNLDEQQHFIESADKLIRLLREERQKNAE</sequence>
<dbReference type="PRINTS" id="PR00598">
    <property type="entry name" value="HTHMARR"/>
</dbReference>
<organism evidence="2 3">
    <name type="scientific">Leuconostoc fallax</name>
    <dbReference type="NCBI Taxonomy" id="1251"/>
    <lineage>
        <taxon>Bacteria</taxon>
        <taxon>Bacillati</taxon>
        <taxon>Bacillota</taxon>
        <taxon>Bacilli</taxon>
        <taxon>Lactobacillales</taxon>
        <taxon>Lactobacillaceae</taxon>
        <taxon>Leuconostoc</taxon>
    </lineage>
</organism>
<dbReference type="InterPro" id="IPR036390">
    <property type="entry name" value="WH_DNA-bd_sf"/>
</dbReference>
<keyword evidence="3" id="KW-1185">Reference proteome</keyword>
<dbReference type="STRING" id="907931.GCA_000165675_01654"/>
<dbReference type="PANTHER" id="PTHR33164:SF43">
    <property type="entry name" value="HTH-TYPE TRANSCRIPTIONAL REPRESSOR YETL"/>
    <property type="match status" value="1"/>
</dbReference>
<feature type="domain" description="HTH marR-type" evidence="1">
    <location>
        <begin position="1"/>
        <end position="132"/>
    </location>
</feature>
<dbReference type="Proteomes" id="UP000295681">
    <property type="component" value="Unassembled WGS sequence"/>
</dbReference>
<dbReference type="SMART" id="SM00347">
    <property type="entry name" value="HTH_MARR"/>
    <property type="match status" value="1"/>
</dbReference>
<dbReference type="PROSITE" id="PS50995">
    <property type="entry name" value="HTH_MARR_2"/>
    <property type="match status" value="1"/>
</dbReference>
<dbReference type="SUPFAM" id="SSF46785">
    <property type="entry name" value="Winged helix' DNA-binding domain"/>
    <property type="match status" value="1"/>
</dbReference>
<dbReference type="EMBL" id="PUFI01000005">
    <property type="protein sequence ID" value="TDG69441.1"/>
    <property type="molecule type" value="Genomic_DNA"/>
</dbReference>
<accession>A0A4R5NBG7</accession>
<evidence type="ECO:0000313" key="2">
    <source>
        <dbReference type="EMBL" id="TDG69441.1"/>
    </source>
</evidence>
<dbReference type="InterPro" id="IPR000835">
    <property type="entry name" value="HTH_MarR-typ"/>
</dbReference>
<dbReference type="GO" id="GO:0003700">
    <property type="term" value="F:DNA-binding transcription factor activity"/>
    <property type="evidence" value="ECO:0007669"/>
    <property type="project" value="InterPro"/>
</dbReference>
<dbReference type="Gene3D" id="1.10.10.10">
    <property type="entry name" value="Winged helix-like DNA-binding domain superfamily/Winged helix DNA-binding domain"/>
    <property type="match status" value="1"/>
</dbReference>
<protein>
    <recommendedName>
        <fullName evidence="1">HTH marR-type domain-containing protein</fullName>
    </recommendedName>
</protein>
<proteinExistence type="predicted"/>
<gene>
    <name evidence="2" type="ORF">C5L23_000903</name>
</gene>